<keyword evidence="1" id="KW-0648">Protein biosynthesis</keyword>
<comment type="caution">
    <text evidence="3">The sequence shown here is derived from an EMBL/GenBank/DDBJ whole genome shotgun (WGS) entry which is preliminary data.</text>
</comment>
<dbReference type="SUPFAM" id="SSF55418">
    <property type="entry name" value="eIF4e-like"/>
    <property type="match status" value="1"/>
</dbReference>
<protein>
    <submittedName>
        <fullName evidence="3">Uncharacterized protein</fullName>
    </submittedName>
</protein>
<dbReference type="InterPro" id="IPR001040">
    <property type="entry name" value="TIF_eIF_4E"/>
</dbReference>
<name>A0ABN9XDZ2_9DINO</name>
<evidence type="ECO:0000256" key="1">
    <source>
        <dbReference type="RuleBase" id="RU004374"/>
    </source>
</evidence>
<evidence type="ECO:0000313" key="3">
    <source>
        <dbReference type="EMBL" id="CAK0897735.1"/>
    </source>
</evidence>
<dbReference type="InterPro" id="IPR023398">
    <property type="entry name" value="TIF_eIF4e-like"/>
</dbReference>
<dbReference type="EMBL" id="CAUYUJ010020377">
    <property type="protein sequence ID" value="CAK0897735.1"/>
    <property type="molecule type" value="Genomic_DNA"/>
</dbReference>
<feature type="non-terminal residue" evidence="3">
    <location>
        <position position="296"/>
    </location>
</feature>
<dbReference type="PANTHER" id="PTHR11960:SF18">
    <property type="entry name" value="EUKARYOTIC TRANSLATION INITIATION FACTOR 4E HOMOLOGOUS PROTEIN, ISOFORM B"/>
    <property type="match status" value="1"/>
</dbReference>
<keyword evidence="4" id="KW-1185">Reference proteome</keyword>
<accession>A0ABN9XDZ2</accession>
<dbReference type="Proteomes" id="UP001189429">
    <property type="component" value="Unassembled WGS sequence"/>
</dbReference>
<feature type="region of interest" description="Disordered" evidence="2">
    <location>
        <begin position="269"/>
        <end position="296"/>
    </location>
</feature>
<dbReference type="Pfam" id="PF01652">
    <property type="entry name" value="IF4E"/>
    <property type="match status" value="1"/>
</dbReference>
<keyword evidence="1" id="KW-0396">Initiation factor</keyword>
<sequence length="296" mass="33169">MAQTCGISPDDLRVREGEYPEGEAPLESGWTFWYDKKTSDKKESDQYMEGLKQLGSFNTIQGFYRHYSHLHRPSEFPRDHNLYLFRKGYKPMWEEFPEGGCWIIRIKRKATQGYVNHMWENLLLACIGEDFELPDVVGIVLSTRLKDDVLSVWNLTNRDTPARFRIGEKLKEILDLDMHALIQYKEHMQSLQDYSTYRNAKNYMFAPSPTTTPMQGALETPLNTHASPPMGTHDSDFDQGMLPPAAIDEMPLLPAAAVDSDAGGFSEVGWPMSGGAARSPAVGPAASPPLAAAPSP</sequence>
<gene>
    <name evidence="3" type="ORF">PCOR1329_LOCUS75819</name>
</gene>
<evidence type="ECO:0000256" key="2">
    <source>
        <dbReference type="SAM" id="MobiDB-lite"/>
    </source>
</evidence>
<evidence type="ECO:0000313" key="4">
    <source>
        <dbReference type="Proteomes" id="UP001189429"/>
    </source>
</evidence>
<keyword evidence="1" id="KW-0694">RNA-binding</keyword>
<organism evidence="3 4">
    <name type="scientific">Prorocentrum cordatum</name>
    <dbReference type="NCBI Taxonomy" id="2364126"/>
    <lineage>
        <taxon>Eukaryota</taxon>
        <taxon>Sar</taxon>
        <taxon>Alveolata</taxon>
        <taxon>Dinophyceae</taxon>
        <taxon>Prorocentrales</taxon>
        <taxon>Prorocentraceae</taxon>
        <taxon>Prorocentrum</taxon>
    </lineage>
</organism>
<dbReference type="Gene3D" id="3.30.760.10">
    <property type="entry name" value="RNA Cap, Translation Initiation Factor Eif4e"/>
    <property type="match status" value="1"/>
</dbReference>
<comment type="similarity">
    <text evidence="1">Belongs to the eukaryotic initiation factor 4E family.</text>
</comment>
<proteinExistence type="inferred from homology"/>
<dbReference type="PANTHER" id="PTHR11960">
    <property type="entry name" value="EUKARYOTIC TRANSLATION INITIATION FACTOR 4E RELATED"/>
    <property type="match status" value="1"/>
</dbReference>
<reference evidence="3" key="1">
    <citation type="submission" date="2023-10" db="EMBL/GenBank/DDBJ databases">
        <authorList>
            <person name="Chen Y."/>
            <person name="Shah S."/>
            <person name="Dougan E. K."/>
            <person name="Thang M."/>
            <person name="Chan C."/>
        </authorList>
    </citation>
    <scope>NUCLEOTIDE SEQUENCE [LARGE SCALE GENOMIC DNA]</scope>
</reference>
<feature type="compositionally biased region" description="Low complexity" evidence="2">
    <location>
        <begin position="273"/>
        <end position="296"/>
    </location>
</feature>